<dbReference type="RefSeq" id="WP_100254258.1">
    <property type="nucleotide sequence ID" value="NZ_CP024870.1"/>
</dbReference>
<sequence length="223" mass="24189">MYLEVIGLNVQDVIDINASSASRIELCSHLEFGGYTPDKEIIKEACAVSDLPVNVMVRRKHSDYFINPTEAAELFADIEFIASTKANAIVIGAITAAKKVDVDFMHEVFKRAKGKKVVFHRAFDEIEDKVEALKVLDELGVDTVLTSGKANIEEGFSVLQELADLNLTINILIGGGVNSSNINKARAISPFIHVGTAARVDGTFASPIDIKKIEALVATDQQS</sequence>
<dbReference type="PANTHER" id="PTHR12598:SF0">
    <property type="entry name" value="COPPER HOMEOSTASIS PROTEIN CUTC HOMOLOG"/>
    <property type="match status" value="1"/>
</dbReference>
<dbReference type="AlphaFoldDB" id="A0A2K8KG80"/>
<dbReference type="Gene3D" id="3.20.20.380">
    <property type="entry name" value="Copper homeostasis (CutC) domain"/>
    <property type="match status" value="1"/>
</dbReference>
<reference evidence="3 4" key="1">
    <citation type="submission" date="2017-11" db="EMBL/GenBank/DDBJ databases">
        <title>Complete genome sequence of Spiroplasma clarkii CN-5 (DSM 19994).</title>
        <authorList>
            <person name="Tsai Y.-M."/>
            <person name="Chang A."/>
            <person name="Lo W.-S."/>
            <person name="Kuo C.-H."/>
        </authorList>
    </citation>
    <scope>NUCLEOTIDE SEQUENCE [LARGE SCALE GENOMIC DNA]</scope>
    <source>
        <strain evidence="3 4">CN-5</strain>
    </source>
</reference>
<dbReference type="InterPro" id="IPR005627">
    <property type="entry name" value="CutC-like"/>
</dbReference>
<keyword evidence="4" id="KW-1185">Reference proteome</keyword>
<dbReference type="PANTHER" id="PTHR12598">
    <property type="entry name" value="COPPER HOMEOSTASIS PROTEIN CUTC"/>
    <property type="match status" value="1"/>
</dbReference>
<dbReference type="Proteomes" id="UP000231179">
    <property type="component" value="Chromosome"/>
</dbReference>
<evidence type="ECO:0000313" key="3">
    <source>
        <dbReference type="EMBL" id="ATX70697.1"/>
    </source>
</evidence>
<dbReference type="Pfam" id="PF03932">
    <property type="entry name" value="CutC"/>
    <property type="match status" value="1"/>
</dbReference>
<dbReference type="GO" id="GO:0005507">
    <property type="term" value="F:copper ion binding"/>
    <property type="evidence" value="ECO:0007669"/>
    <property type="project" value="TreeGrafter"/>
</dbReference>
<protein>
    <recommendedName>
        <fullName evidence="2">Copper homeostasis protein cutC homolog</fullName>
    </recommendedName>
</protein>
<evidence type="ECO:0000313" key="4">
    <source>
        <dbReference type="Proteomes" id="UP000231179"/>
    </source>
</evidence>
<evidence type="ECO:0000256" key="1">
    <source>
        <dbReference type="ARBA" id="ARBA00007768"/>
    </source>
</evidence>
<dbReference type="InterPro" id="IPR036822">
    <property type="entry name" value="CutC-like_dom_sf"/>
</dbReference>
<gene>
    <name evidence="3" type="primary">cutC</name>
    <name evidence="3" type="ORF">SCLAR_v1c03670</name>
</gene>
<accession>A0A2K8KG80</accession>
<name>A0A2K8KG80_9MOLU</name>
<dbReference type="SUPFAM" id="SSF110395">
    <property type="entry name" value="CutC-like"/>
    <property type="match status" value="1"/>
</dbReference>
<organism evidence="3 4">
    <name type="scientific">Spiroplasma clarkii</name>
    <dbReference type="NCBI Taxonomy" id="2139"/>
    <lineage>
        <taxon>Bacteria</taxon>
        <taxon>Bacillati</taxon>
        <taxon>Mycoplasmatota</taxon>
        <taxon>Mollicutes</taxon>
        <taxon>Entomoplasmatales</taxon>
        <taxon>Spiroplasmataceae</taxon>
        <taxon>Spiroplasma</taxon>
    </lineage>
</organism>
<evidence type="ECO:0000256" key="2">
    <source>
        <dbReference type="ARBA" id="ARBA00019014"/>
    </source>
</evidence>
<dbReference type="EMBL" id="CP024870">
    <property type="protein sequence ID" value="ATX70697.1"/>
    <property type="molecule type" value="Genomic_DNA"/>
</dbReference>
<comment type="similarity">
    <text evidence="1">Belongs to the CutC family.</text>
</comment>
<proteinExistence type="inferred from homology"/>